<keyword evidence="2" id="KW-0732">Signal</keyword>
<evidence type="ECO:0000313" key="4">
    <source>
        <dbReference type="Proteomes" id="UP000275846"/>
    </source>
</evidence>
<dbReference type="EMBL" id="UYSU01006254">
    <property type="protein sequence ID" value="VDL88130.1"/>
    <property type="molecule type" value="Genomic_DNA"/>
</dbReference>
<feature type="signal peptide" evidence="2">
    <location>
        <begin position="1"/>
        <end position="18"/>
    </location>
</feature>
<feature type="region of interest" description="Disordered" evidence="1">
    <location>
        <begin position="82"/>
        <end position="139"/>
    </location>
</feature>
<dbReference type="Proteomes" id="UP000275846">
    <property type="component" value="Unassembled WGS sequence"/>
</dbReference>
<organism evidence="5">
    <name type="scientific">Schistocephalus solidus</name>
    <name type="common">Tapeworm</name>
    <dbReference type="NCBI Taxonomy" id="70667"/>
    <lineage>
        <taxon>Eukaryota</taxon>
        <taxon>Metazoa</taxon>
        <taxon>Spiralia</taxon>
        <taxon>Lophotrochozoa</taxon>
        <taxon>Platyhelminthes</taxon>
        <taxon>Cestoda</taxon>
        <taxon>Eucestoda</taxon>
        <taxon>Diphyllobothriidea</taxon>
        <taxon>Diphyllobothriidae</taxon>
        <taxon>Schistocephalus</taxon>
    </lineage>
</organism>
<feature type="compositionally biased region" description="Polar residues" evidence="1">
    <location>
        <begin position="112"/>
        <end position="128"/>
    </location>
</feature>
<reference evidence="5" key="1">
    <citation type="submission" date="2016-06" db="UniProtKB">
        <authorList>
            <consortium name="WormBaseParasite"/>
        </authorList>
    </citation>
    <scope>IDENTIFICATION</scope>
</reference>
<evidence type="ECO:0000313" key="3">
    <source>
        <dbReference type="EMBL" id="VDL88130.1"/>
    </source>
</evidence>
<evidence type="ECO:0000313" key="5">
    <source>
        <dbReference type="WBParaSite" id="SSLN_0000181201-mRNA-1"/>
    </source>
</evidence>
<dbReference type="WBParaSite" id="SSLN_0000181201-mRNA-1">
    <property type="protein sequence ID" value="SSLN_0000181201-mRNA-1"/>
    <property type="gene ID" value="SSLN_0000181201"/>
</dbReference>
<reference evidence="3 4" key="2">
    <citation type="submission" date="2018-11" db="EMBL/GenBank/DDBJ databases">
        <authorList>
            <consortium name="Pathogen Informatics"/>
        </authorList>
    </citation>
    <scope>NUCLEOTIDE SEQUENCE [LARGE SCALE GENOMIC DNA]</scope>
    <source>
        <strain evidence="3 4">NST_G2</strain>
    </source>
</reference>
<gene>
    <name evidence="3" type="ORF">SSLN_LOCUS1745</name>
</gene>
<feature type="compositionally biased region" description="Basic and acidic residues" evidence="1">
    <location>
        <begin position="129"/>
        <end position="139"/>
    </location>
</feature>
<name>A0A183SBZ7_SCHSO</name>
<keyword evidence="4" id="KW-1185">Reference proteome</keyword>
<dbReference type="AlphaFoldDB" id="A0A183SBZ7"/>
<evidence type="ECO:0000256" key="2">
    <source>
        <dbReference type="SAM" id="SignalP"/>
    </source>
</evidence>
<feature type="chain" id="PRO_5043141087" evidence="2">
    <location>
        <begin position="19"/>
        <end position="139"/>
    </location>
</feature>
<accession>A0A183SBZ7</accession>
<evidence type="ECO:0000256" key="1">
    <source>
        <dbReference type="SAM" id="MobiDB-lite"/>
    </source>
</evidence>
<sequence length="139" mass="15321">MWVVRIMDLFFLVAEHCADSGHTFASQNAEILREGNDRLTRETIEACCTKTTSINRCVAHPAVLVALRTMLIERKSKQEISPNVIPAMGEPITGMHVTTPQAGSDEDAVINTAASTTSQTDENPFSQKDANRTSNPERY</sequence>
<protein>
    <submittedName>
        <fullName evidence="5">Secreted protein</fullName>
    </submittedName>
</protein>
<proteinExistence type="predicted"/>